<keyword evidence="3" id="KW-1133">Transmembrane helix</keyword>
<proteinExistence type="predicted"/>
<dbReference type="AlphaFoldDB" id="A0A7W4V179"/>
<keyword evidence="3" id="KW-0472">Membrane</keyword>
<organism evidence="5 6">
    <name type="scientific">Microbacterium endophyticum</name>
    <dbReference type="NCBI Taxonomy" id="1526412"/>
    <lineage>
        <taxon>Bacteria</taxon>
        <taxon>Bacillati</taxon>
        <taxon>Actinomycetota</taxon>
        <taxon>Actinomycetes</taxon>
        <taxon>Micrococcales</taxon>
        <taxon>Microbacteriaceae</taxon>
        <taxon>Microbacterium</taxon>
    </lineage>
</organism>
<dbReference type="InterPro" id="IPR011098">
    <property type="entry name" value="G5_dom"/>
</dbReference>
<feature type="transmembrane region" description="Helical" evidence="3">
    <location>
        <begin position="104"/>
        <end position="127"/>
    </location>
</feature>
<comment type="caution">
    <text evidence="5">The sequence shown here is derived from an EMBL/GenBank/DDBJ whole genome shotgun (WGS) entry which is preliminary data.</text>
</comment>
<evidence type="ECO:0000256" key="2">
    <source>
        <dbReference type="SAM" id="MobiDB-lite"/>
    </source>
</evidence>
<dbReference type="SMART" id="SM01208">
    <property type="entry name" value="G5"/>
    <property type="match status" value="1"/>
</dbReference>
<evidence type="ECO:0000259" key="4">
    <source>
        <dbReference type="PROSITE" id="PS51109"/>
    </source>
</evidence>
<dbReference type="EMBL" id="JACHWQ010000001">
    <property type="protein sequence ID" value="MBB2974983.1"/>
    <property type="molecule type" value="Genomic_DNA"/>
</dbReference>
<dbReference type="Gene3D" id="2.20.230.10">
    <property type="entry name" value="Resuscitation-promoting factor rpfb"/>
    <property type="match status" value="1"/>
</dbReference>
<dbReference type="Pfam" id="PF10708">
    <property type="entry name" value="DUF2510"/>
    <property type="match status" value="1"/>
</dbReference>
<evidence type="ECO:0000256" key="1">
    <source>
        <dbReference type="ARBA" id="ARBA00022729"/>
    </source>
</evidence>
<dbReference type="Pfam" id="PF07501">
    <property type="entry name" value="G5"/>
    <property type="match status" value="1"/>
</dbReference>
<feature type="region of interest" description="Disordered" evidence="2">
    <location>
        <begin position="133"/>
        <end position="167"/>
    </location>
</feature>
<protein>
    <recommendedName>
        <fullName evidence="4">G5 domain-containing protein</fullName>
    </recommendedName>
</protein>
<dbReference type="RefSeq" id="WP_165142033.1">
    <property type="nucleotide sequence ID" value="NZ_CP049255.1"/>
</dbReference>
<name>A0A7W4V179_9MICO</name>
<evidence type="ECO:0000256" key="3">
    <source>
        <dbReference type="SAM" id="Phobius"/>
    </source>
</evidence>
<reference evidence="5 6" key="1">
    <citation type="submission" date="2020-08" db="EMBL/GenBank/DDBJ databases">
        <title>Sequencing the genomes of 1000 actinobacteria strains.</title>
        <authorList>
            <person name="Klenk H.-P."/>
        </authorList>
    </citation>
    <scope>NUCLEOTIDE SEQUENCE [LARGE SCALE GENOMIC DNA]</scope>
    <source>
        <strain evidence="5 6">DSM 27099</strain>
    </source>
</reference>
<gene>
    <name evidence="5" type="ORF">FHX49_000524</name>
</gene>
<keyword evidence="1" id="KW-0732">Signal</keyword>
<dbReference type="Proteomes" id="UP000529310">
    <property type="component" value="Unassembled WGS sequence"/>
</dbReference>
<sequence>MSNQQPGWFPDPSDAKKMRWWDGNEWAVHVSRDGAVWEEPLVAKTIGLKRRSRWVWVLLALGLLVAVALLSPLVALVALVVLVTGIVGISKGSGTWLRLKSRRTAIGVTAGAALVFLMAGSVSAAMVPGETGAPTAVETAQSAEARSEATPRRTSTPTPTPVTTSREEVVTEVIPFERSTVEDANIARGETTISVSGQDGERTITYVVTVVDGVETGRELKSDVETVAPVTEVTTVGTYDAPPEPAPPAEPTCDSNYADACVPIASDVDCAWGSGNGPAYFDGVAKVVGRDIYGLDRDGDGLACER</sequence>
<feature type="transmembrane region" description="Helical" evidence="3">
    <location>
        <begin position="54"/>
        <end position="83"/>
    </location>
</feature>
<dbReference type="PROSITE" id="PS51109">
    <property type="entry name" value="G5"/>
    <property type="match status" value="1"/>
</dbReference>
<feature type="compositionally biased region" description="Low complexity" evidence="2">
    <location>
        <begin position="152"/>
        <end position="164"/>
    </location>
</feature>
<keyword evidence="6" id="KW-1185">Reference proteome</keyword>
<accession>A0A7W4V179</accession>
<evidence type="ECO:0000313" key="5">
    <source>
        <dbReference type="EMBL" id="MBB2974983.1"/>
    </source>
</evidence>
<dbReference type="InterPro" id="IPR018929">
    <property type="entry name" value="DUF2510"/>
</dbReference>
<keyword evidence="3" id="KW-0812">Transmembrane</keyword>
<feature type="domain" description="G5" evidence="4">
    <location>
        <begin position="160"/>
        <end position="240"/>
    </location>
</feature>
<evidence type="ECO:0000313" key="6">
    <source>
        <dbReference type="Proteomes" id="UP000529310"/>
    </source>
</evidence>